<keyword evidence="2" id="KW-0325">Glycoprotein</keyword>
<dbReference type="Pfam" id="PF17064">
    <property type="entry name" value="QVR"/>
    <property type="match status" value="1"/>
</dbReference>
<proteinExistence type="evidence at transcript level"/>
<dbReference type="EMBL" id="GBBL01000700">
    <property type="protein sequence ID" value="JAC26620.1"/>
    <property type="molecule type" value="mRNA"/>
</dbReference>
<dbReference type="GO" id="GO:0032222">
    <property type="term" value="P:regulation of synaptic transmission, cholinergic"/>
    <property type="evidence" value="ECO:0007669"/>
    <property type="project" value="InterPro"/>
</dbReference>
<dbReference type="PANTHER" id="PTHR33562">
    <property type="entry name" value="ATILLA, ISOFORM B-RELATED-RELATED"/>
    <property type="match status" value="1"/>
</dbReference>
<dbReference type="PANTHER" id="PTHR33562:SF27">
    <property type="entry name" value="PROTEIN QUIVER"/>
    <property type="match status" value="1"/>
</dbReference>
<evidence type="ECO:0000313" key="4">
    <source>
        <dbReference type="EMBL" id="JAC26620.1"/>
    </source>
</evidence>
<dbReference type="GO" id="GO:0030431">
    <property type="term" value="P:sleep"/>
    <property type="evidence" value="ECO:0007669"/>
    <property type="project" value="InterPro"/>
</dbReference>
<keyword evidence="1 3" id="KW-0732">Signal</keyword>
<evidence type="ECO:0000256" key="3">
    <source>
        <dbReference type="SAM" id="SignalP"/>
    </source>
</evidence>
<sequence>MKSLELRSVITRTCVFLACFYQVLAIKCYQCSSSEDPKGEDHCGAYDHYDKTKNTAVECLGEEAKALGTFCYKRIMQGPRGFIWDGRWRSVERRCAQISERGVNWGCDWGYHKNGVYWEECYCAEDSCNGADQLRVLHALLVLCGSLTLLRHLDFF</sequence>
<evidence type="ECO:0000256" key="1">
    <source>
        <dbReference type="ARBA" id="ARBA00022729"/>
    </source>
</evidence>
<feature type="chain" id="PRO_5001521491" evidence="3">
    <location>
        <begin position="26"/>
        <end position="156"/>
    </location>
</feature>
<dbReference type="InterPro" id="IPR050975">
    <property type="entry name" value="Sleep_regulator"/>
</dbReference>
<feature type="signal peptide" evidence="3">
    <location>
        <begin position="1"/>
        <end position="25"/>
    </location>
</feature>
<evidence type="ECO:0000256" key="2">
    <source>
        <dbReference type="ARBA" id="ARBA00023180"/>
    </source>
</evidence>
<organism evidence="4">
    <name type="scientific">Amblyomma parvum</name>
    <name type="common">South American tick</name>
    <dbReference type="NCBI Taxonomy" id="251391"/>
    <lineage>
        <taxon>Eukaryota</taxon>
        <taxon>Metazoa</taxon>
        <taxon>Ecdysozoa</taxon>
        <taxon>Arthropoda</taxon>
        <taxon>Chelicerata</taxon>
        <taxon>Arachnida</taxon>
        <taxon>Acari</taxon>
        <taxon>Parasitiformes</taxon>
        <taxon>Ixodida</taxon>
        <taxon>Ixodoidea</taxon>
        <taxon>Ixodidae</taxon>
        <taxon>Amblyomminae</taxon>
        <taxon>Amblyomma</taxon>
    </lineage>
</organism>
<protein>
    <submittedName>
        <fullName evidence="4">Putative secreted protein</fullName>
    </submittedName>
</protein>
<dbReference type="InterPro" id="IPR031424">
    <property type="entry name" value="QVR-like"/>
</dbReference>
<accession>A0A023G146</accession>
<dbReference type="AlphaFoldDB" id="A0A023G146"/>
<reference evidence="4" key="1">
    <citation type="submission" date="2014-03" db="EMBL/GenBank/DDBJ databases">
        <title>The sialotranscriptome of Amblyomma triste, Amblyomma parvum and Amblyomma cajennense ticks, uncovered by 454-based RNA-seq.</title>
        <authorList>
            <person name="Garcia G.R."/>
            <person name="Gardinassi L.G."/>
            <person name="Ribeiro J.M."/>
            <person name="Anatrielo E."/>
            <person name="Ferreira B.R."/>
            <person name="Moreira H.N."/>
            <person name="Mafra C."/>
            <person name="Olegario M.M."/>
            <person name="Szabo P.J."/>
            <person name="Miranda-Santos I.K."/>
            <person name="Maruyama S.R."/>
        </authorList>
    </citation>
    <scope>NUCLEOTIDE SEQUENCE</scope>
    <source>
        <strain evidence="4">Araguapaz</strain>
        <tissue evidence="4">Salivary glands</tissue>
    </source>
</reference>
<name>A0A023G146_AMBPA</name>